<dbReference type="RefSeq" id="WP_189878576.1">
    <property type="nucleotide sequence ID" value="NZ_BMVM01000017.1"/>
</dbReference>
<dbReference type="EMBL" id="JBIAWJ010000001">
    <property type="protein sequence ID" value="MFF4520060.1"/>
    <property type="molecule type" value="Genomic_DNA"/>
</dbReference>
<dbReference type="Proteomes" id="UP001602058">
    <property type="component" value="Unassembled WGS sequence"/>
</dbReference>
<accession>A0ABW6U9E0</accession>
<gene>
    <name evidence="2" type="ORF">ACFY1D_01080</name>
</gene>
<protein>
    <submittedName>
        <fullName evidence="2">Uncharacterized protein</fullName>
    </submittedName>
</protein>
<sequence>MADETGGPGTRDRAAHQDDRQDRGAHRHDPREMPERHGTQEEPRRSYDPCHDERDLDIREGYR</sequence>
<evidence type="ECO:0000313" key="2">
    <source>
        <dbReference type="EMBL" id="MFF4520060.1"/>
    </source>
</evidence>
<evidence type="ECO:0000313" key="3">
    <source>
        <dbReference type="Proteomes" id="UP001602058"/>
    </source>
</evidence>
<organism evidence="2 3">
    <name type="scientific">Streptomyces bluensis</name>
    <dbReference type="NCBI Taxonomy" id="33897"/>
    <lineage>
        <taxon>Bacteria</taxon>
        <taxon>Bacillati</taxon>
        <taxon>Actinomycetota</taxon>
        <taxon>Actinomycetes</taxon>
        <taxon>Kitasatosporales</taxon>
        <taxon>Streptomycetaceae</taxon>
        <taxon>Streptomyces</taxon>
    </lineage>
</organism>
<keyword evidence="3" id="KW-1185">Reference proteome</keyword>
<name>A0ABW6U9E0_9ACTN</name>
<comment type="caution">
    <text evidence="2">The sequence shown here is derived from an EMBL/GenBank/DDBJ whole genome shotgun (WGS) entry which is preliminary data.</text>
</comment>
<proteinExistence type="predicted"/>
<feature type="region of interest" description="Disordered" evidence="1">
    <location>
        <begin position="1"/>
        <end position="63"/>
    </location>
</feature>
<feature type="compositionally biased region" description="Basic and acidic residues" evidence="1">
    <location>
        <begin position="10"/>
        <end position="63"/>
    </location>
</feature>
<reference evidence="2 3" key="1">
    <citation type="submission" date="2024-10" db="EMBL/GenBank/DDBJ databases">
        <title>The Natural Products Discovery Center: Release of the First 8490 Sequenced Strains for Exploring Actinobacteria Biosynthetic Diversity.</title>
        <authorList>
            <person name="Kalkreuter E."/>
            <person name="Kautsar S.A."/>
            <person name="Yang D."/>
            <person name="Bader C.D."/>
            <person name="Teijaro C.N."/>
            <person name="Fluegel L."/>
            <person name="Davis C.M."/>
            <person name="Simpson J.R."/>
            <person name="Lauterbach L."/>
            <person name="Steele A.D."/>
            <person name="Gui C."/>
            <person name="Meng S."/>
            <person name="Li G."/>
            <person name="Viehrig K."/>
            <person name="Ye F."/>
            <person name="Su P."/>
            <person name="Kiefer A.F."/>
            <person name="Nichols A."/>
            <person name="Cepeda A.J."/>
            <person name="Yan W."/>
            <person name="Fan B."/>
            <person name="Jiang Y."/>
            <person name="Adhikari A."/>
            <person name="Zheng C.-J."/>
            <person name="Schuster L."/>
            <person name="Cowan T.M."/>
            <person name="Smanski M.J."/>
            <person name="Chevrette M.G."/>
            <person name="De Carvalho L.P.S."/>
            <person name="Shen B."/>
        </authorList>
    </citation>
    <scope>NUCLEOTIDE SEQUENCE [LARGE SCALE GENOMIC DNA]</scope>
    <source>
        <strain evidence="2 3">NPDC001390</strain>
    </source>
</reference>
<evidence type="ECO:0000256" key="1">
    <source>
        <dbReference type="SAM" id="MobiDB-lite"/>
    </source>
</evidence>